<dbReference type="AlphaFoldDB" id="A0A7C4XGC2"/>
<protein>
    <submittedName>
        <fullName evidence="1">Uncharacterized protein</fullName>
    </submittedName>
</protein>
<dbReference type="EMBL" id="DSRT01000060">
    <property type="protein sequence ID" value="HGW29514.1"/>
    <property type="molecule type" value="Genomic_DNA"/>
</dbReference>
<reference evidence="1" key="1">
    <citation type="journal article" date="2020" name="mSystems">
        <title>Genome- and Community-Level Interaction Insights into Carbon Utilization and Element Cycling Functions of Hydrothermarchaeota in Hydrothermal Sediment.</title>
        <authorList>
            <person name="Zhou Z."/>
            <person name="Liu Y."/>
            <person name="Xu W."/>
            <person name="Pan J."/>
            <person name="Luo Z.H."/>
            <person name="Li M."/>
        </authorList>
    </citation>
    <scope>NUCLEOTIDE SEQUENCE [LARGE SCALE GENOMIC DNA]</scope>
    <source>
        <strain evidence="1">SpSt-417</strain>
    </source>
</reference>
<gene>
    <name evidence="1" type="ORF">ENR63_01150</name>
</gene>
<proteinExistence type="predicted"/>
<comment type="caution">
    <text evidence="1">The sequence shown here is derived from an EMBL/GenBank/DDBJ whole genome shotgun (WGS) entry which is preliminary data.</text>
</comment>
<dbReference type="SUPFAM" id="SSF48452">
    <property type="entry name" value="TPR-like"/>
    <property type="match status" value="1"/>
</dbReference>
<evidence type="ECO:0000313" key="1">
    <source>
        <dbReference type="EMBL" id="HGW29514.1"/>
    </source>
</evidence>
<organism evidence="1">
    <name type="scientific">candidate division WWE3 bacterium</name>
    <dbReference type="NCBI Taxonomy" id="2053526"/>
    <lineage>
        <taxon>Bacteria</taxon>
        <taxon>Katanobacteria</taxon>
    </lineage>
</organism>
<dbReference type="InterPro" id="IPR011990">
    <property type="entry name" value="TPR-like_helical_dom_sf"/>
</dbReference>
<accession>A0A7C4XGC2</accession>
<name>A0A7C4XGC2_UNCKA</name>
<dbReference type="Gene3D" id="1.25.40.10">
    <property type="entry name" value="Tetratricopeptide repeat domain"/>
    <property type="match status" value="2"/>
</dbReference>
<sequence length="543" mass="63199">MTNSEIEELITKLELHNCLGEIAKYSSTEDRINHVKQFCGKLLLVTLLESTHGKQFHRILEDEFDKIVPPANYIYLHVCLVHSFGISLPTDVINRILKLKQYQFEPKLDIYMLTEGVMIQERKWGDTATIRARHRLISEVLVNQKLAKSEIRVEYIENLLSCTNENSNAERSIILKFFRSLLLQIADPINPKRKLEDAQILQYFMIGKRSGYIKFFPLIRAVKRMAFKSGRCNELNDWGYLYWKLRYLKGAISLYDDALVISPSHCSTHFYLALALYSQAKSDKNLSKRADEIEFHFRKAEPYYSNKNKYLNLYGQFTMAIGKVAYAALLLKKSLTLNPRDEQSLILFSGLIRSYATKNQYRELSEILGSVSQEYPRNLSTRINYIRALRGAALFKQAFDECQNLLVLFPDSLDAKSWMASLHIDFDRNYDKALNLIDEVISKYPNRDWKAAMFRNNKALWLKEKKGEENFLKAEACWKEAMEIDPTYYWAYINIGNFYHEVNEDSDLARYYISQGLKLARLKNNSEAIERGEAIMKQCAPGP</sequence>